<keyword evidence="5" id="KW-1185">Reference proteome</keyword>
<accession>A0A834VAK3</accession>
<dbReference type="Proteomes" id="UP000070412">
    <property type="component" value="Unassembled WGS sequence"/>
</dbReference>
<feature type="compositionally biased region" description="Basic and acidic residues" evidence="1">
    <location>
        <begin position="244"/>
        <end position="263"/>
    </location>
</feature>
<feature type="region of interest" description="Disordered" evidence="1">
    <location>
        <begin position="1"/>
        <end position="20"/>
    </location>
</feature>
<feature type="compositionally biased region" description="Polar residues" evidence="1">
    <location>
        <begin position="72"/>
        <end position="85"/>
    </location>
</feature>
<feature type="compositionally biased region" description="Basic and acidic residues" evidence="1">
    <location>
        <begin position="213"/>
        <end position="224"/>
    </location>
</feature>
<evidence type="ECO:0000256" key="1">
    <source>
        <dbReference type="SAM" id="MobiDB-lite"/>
    </source>
</evidence>
<feature type="compositionally biased region" description="Basic and acidic residues" evidence="1">
    <location>
        <begin position="125"/>
        <end position="151"/>
    </location>
</feature>
<dbReference type="AlphaFoldDB" id="A0A834VAK3"/>
<reference evidence="4" key="3">
    <citation type="submission" date="2022-06" db="UniProtKB">
        <authorList>
            <consortium name="EnsemblMetazoa"/>
        </authorList>
    </citation>
    <scope>IDENTIFICATION</scope>
</reference>
<reference evidence="3" key="2">
    <citation type="submission" date="2020-01" db="EMBL/GenBank/DDBJ databases">
        <authorList>
            <person name="Korhonen P.K.K."/>
            <person name="Guangxu M.G."/>
            <person name="Wang T.W."/>
            <person name="Stroehlein A.J.S."/>
            <person name="Young N.D."/>
            <person name="Ang C.-S.A."/>
            <person name="Fernando D.W.F."/>
            <person name="Lu H.L."/>
            <person name="Taylor S.T."/>
            <person name="Ehtesham M.E.M."/>
            <person name="Najaraj S.H.N."/>
            <person name="Harsha G.H.G."/>
            <person name="Madugundu A.M."/>
            <person name="Renuse S.R."/>
            <person name="Holt D.H."/>
            <person name="Pandey A.P."/>
            <person name="Papenfuss A.P."/>
            <person name="Gasser R.B.G."/>
            <person name="Fischer K.F."/>
        </authorList>
    </citation>
    <scope>NUCLEOTIDE SEQUENCE</scope>
    <source>
        <strain evidence="3">SSS_KF_BRIS2020</strain>
    </source>
</reference>
<dbReference type="PANTHER" id="PTHR46370:SF1">
    <property type="entry name" value="GPALPP MOTIFS-CONTAINING PROTEIN 1"/>
    <property type="match status" value="1"/>
</dbReference>
<dbReference type="OrthoDB" id="6514812at2759"/>
<dbReference type="PANTHER" id="PTHR46370">
    <property type="entry name" value="GPALPP MOTIFS-CONTAINING PROTEIN 1"/>
    <property type="match status" value="1"/>
</dbReference>
<feature type="region of interest" description="Disordered" evidence="1">
    <location>
        <begin position="213"/>
        <end position="263"/>
    </location>
</feature>
<feature type="compositionally biased region" description="Acidic residues" evidence="1">
    <location>
        <begin position="102"/>
        <end position="112"/>
    </location>
</feature>
<dbReference type="EnsemblMetazoa" id="SSS_4426s_mrna">
    <property type="protein sequence ID" value="KAF7490437.1"/>
    <property type="gene ID" value="SSS_4426"/>
</dbReference>
<evidence type="ECO:0000313" key="5">
    <source>
        <dbReference type="Proteomes" id="UP000070412"/>
    </source>
</evidence>
<organism evidence="3">
    <name type="scientific">Sarcoptes scabiei</name>
    <name type="common">Itch mite</name>
    <name type="synonym">Acarus scabiei</name>
    <dbReference type="NCBI Taxonomy" id="52283"/>
    <lineage>
        <taxon>Eukaryota</taxon>
        <taxon>Metazoa</taxon>
        <taxon>Ecdysozoa</taxon>
        <taxon>Arthropoda</taxon>
        <taxon>Chelicerata</taxon>
        <taxon>Arachnida</taxon>
        <taxon>Acari</taxon>
        <taxon>Acariformes</taxon>
        <taxon>Sarcoptiformes</taxon>
        <taxon>Astigmata</taxon>
        <taxon>Psoroptidia</taxon>
        <taxon>Sarcoptoidea</taxon>
        <taxon>Sarcoptidae</taxon>
        <taxon>Sarcoptinae</taxon>
        <taxon>Sarcoptes</taxon>
    </lineage>
</organism>
<name>A0A834VAK3_SARSC</name>
<protein>
    <recommendedName>
        <fullName evidence="2">DUF3752 domain-containing protein</fullName>
    </recommendedName>
</protein>
<dbReference type="EMBL" id="WVUK01000062">
    <property type="protein sequence ID" value="KAF7490437.1"/>
    <property type="molecule type" value="Genomic_DNA"/>
</dbReference>
<evidence type="ECO:0000313" key="4">
    <source>
        <dbReference type="EnsemblMetazoa" id="KAF7490437.1"/>
    </source>
</evidence>
<dbReference type="InterPro" id="IPR022226">
    <property type="entry name" value="DUF3752"/>
</dbReference>
<dbReference type="Pfam" id="PF12572">
    <property type="entry name" value="DUF3752"/>
    <property type="match status" value="1"/>
</dbReference>
<reference evidence="5" key="1">
    <citation type="journal article" date="2020" name="PLoS Negl. Trop. Dis.">
        <title>High-quality nuclear genome for Sarcoptes scabiei-A critical resource for a neglected parasite.</title>
        <authorList>
            <person name="Korhonen P.K."/>
            <person name="Gasser R.B."/>
            <person name="Ma G."/>
            <person name="Wang T."/>
            <person name="Stroehlein A.J."/>
            <person name="Young N.D."/>
            <person name="Ang C.S."/>
            <person name="Fernando D.D."/>
            <person name="Lu H.C."/>
            <person name="Taylor S."/>
            <person name="Reynolds S.L."/>
            <person name="Mofiz E."/>
            <person name="Najaraj S.H."/>
            <person name="Gowda H."/>
            <person name="Madugundu A."/>
            <person name="Renuse S."/>
            <person name="Holt D."/>
            <person name="Pandey A."/>
            <person name="Papenfuss A.T."/>
            <person name="Fischer K."/>
        </authorList>
    </citation>
    <scope>NUCLEOTIDE SEQUENCE [LARGE SCALE GENOMIC DNA]</scope>
</reference>
<proteinExistence type="predicted"/>
<feature type="compositionally biased region" description="Basic and acidic residues" evidence="1">
    <location>
        <begin position="36"/>
        <end position="52"/>
    </location>
</feature>
<sequence>MIFTETSSHSSKKCSNHKKIEISSEKKKIYGPTLPEHLRSSMESNVENKVENDAEEVDDDDDDVYGPCLPQSMCTSSNESKNQTKIIGPCLYPPNMTRCTEEESSNSDDEDGGLIMDPTLSKQIDYNKLRKERRESKSINESDPKKREKWMLEPGKALRQILPTKSVTRFNQKTTKERPLTEEERLEMLAEKEREQRIEEFLKKYEKKNKRDISLLDQHREEMKKSKHRKLAPKQSTSSSVGDSFERQEFDRERDLKNTSRWDSRTKNRFINTAINEFGSRFSSGKFEKYL</sequence>
<feature type="domain" description="DUF3752" evidence="2">
    <location>
        <begin position="121"/>
        <end position="283"/>
    </location>
</feature>
<feature type="compositionally biased region" description="Acidic residues" evidence="1">
    <location>
        <begin position="53"/>
        <end position="64"/>
    </location>
</feature>
<feature type="region of interest" description="Disordered" evidence="1">
    <location>
        <begin position="25"/>
        <end position="155"/>
    </location>
</feature>
<dbReference type="InterPro" id="IPR046331">
    <property type="entry name" value="GPAM1-like"/>
</dbReference>
<gene>
    <name evidence="3" type="ORF">SSS_4426</name>
</gene>
<evidence type="ECO:0000259" key="2">
    <source>
        <dbReference type="Pfam" id="PF12572"/>
    </source>
</evidence>
<evidence type="ECO:0000313" key="3">
    <source>
        <dbReference type="EMBL" id="KAF7490437.1"/>
    </source>
</evidence>